<dbReference type="Proteomes" id="UP001285441">
    <property type="component" value="Unassembled WGS sequence"/>
</dbReference>
<evidence type="ECO:0000313" key="2">
    <source>
        <dbReference type="Proteomes" id="UP001285441"/>
    </source>
</evidence>
<dbReference type="EMBL" id="JAULSW010000002">
    <property type="protein sequence ID" value="KAK3390867.1"/>
    <property type="molecule type" value="Genomic_DNA"/>
</dbReference>
<dbReference type="AlphaFoldDB" id="A0AAE0P047"/>
<name>A0AAE0P047_9PEZI</name>
<proteinExistence type="predicted"/>
<keyword evidence="2" id="KW-1185">Reference proteome</keyword>
<reference evidence="1" key="1">
    <citation type="journal article" date="2023" name="Mol. Phylogenet. Evol.">
        <title>Genome-scale phylogeny and comparative genomics of the fungal order Sordariales.</title>
        <authorList>
            <person name="Hensen N."/>
            <person name="Bonometti L."/>
            <person name="Westerberg I."/>
            <person name="Brannstrom I.O."/>
            <person name="Guillou S."/>
            <person name="Cros-Aarteil S."/>
            <person name="Calhoun S."/>
            <person name="Haridas S."/>
            <person name="Kuo A."/>
            <person name="Mondo S."/>
            <person name="Pangilinan J."/>
            <person name="Riley R."/>
            <person name="LaButti K."/>
            <person name="Andreopoulos B."/>
            <person name="Lipzen A."/>
            <person name="Chen C."/>
            <person name="Yan M."/>
            <person name="Daum C."/>
            <person name="Ng V."/>
            <person name="Clum A."/>
            <person name="Steindorff A."/>
            <person name="Ohm R.A."/>
            <person name="Martin F."/>
            <person name="Silar P."/>
            <person name="Natvig D.O."/>
            <person name="Lalanne C."/>
            <person name="Gautier V."/>
            <person name="Ament-Velasquez S.L."/>
            <person name="Kruys A."/>
            <person name="Hutchinson M.I."/>
            <person name="Powell A.J."/>
            <person name="Barry K."/>
            <person name="Miller A.N."/>
            <person name="Grigoriev I.V."/>
            <person name="Debuchy R."/>
            <person name="Gladieux P."/>
            <person name="Hiltunen Thoren M."/>
            <person name="Johannesson H."/>
        </authorList>
    </citation>
    <scope>NUCLEOTIDE SEQUENCE</scope>
    <source>
        <strain evidence="1">CBS 232.78</strain>
    </source>
</reference>
<gene>
    <name evidence="1" type="ORF">B0H63DRAFT_124788</name>
</gene>
<protein>
    <submittedName>
        <fullName evidence="1">Uncharacterized protein</fullName>
    </submittedName>
</protein>
<reference evidence="1" key="2">
    <citation type="submission" date="2023-06" db="EMBL/GenBank/DDBJ databases">
        <authorList>
            <consortium name="Lawrence Berkeley National Laboratory"/>
            <person name="Haridas S."/>
            <person name="Hensen N."/>
            <person name="Bonometti L."/>
            <person name="Westerberg I."/>
            <person name="Brannstrom I.O."/>
            <person name="Guillou S."/>
            <person name="Cros-Aarteil S."/>
            <person name="Calhoun S."/>
            <person name="Kuo A."/>
            <person name="Mondo S."/>
            <person name="Pangilinan J."/>
            <person name="Riley R."/>
            <person name="LaButti K."/>
            <person name="Andreopoulos B."/>
            <person name="Lipzen A."/>
            <person name="Chen C."/>
            <person name="Yanf M."/>
            <person name="Daum C."/>
            <person name="Ng V."/>
            <person name="Clum A."/>
            <person name="Steindorff A."/>
            <person name="Ohm R."/>
            <person name="Martin F."/>
            <person name="Silar P."/>
            <person name="Natvig D."/>
            <person name="Lalanne C."/>
            <person name="Gautier V."/>
            <person name="Ament-velasquez S.L."/>
            <person name="Kruys A."/>
            <person name="Hutchinson M.I."/>
            <person name="Powell A.J."/>
            <person name="Barry K."/>
            <person name="Miller A.N."/>
            <person name="Grigoriev I.V."/>
            <person name="Debuchy R."/>
            <person name="Gladieux P."/>
            <person name="Thoren M.H."/>
            <person name="Johannesson H."/>
        </authorList>
    </citation>
    <scope>NUCLEOTIDE SEQUENCE</scope>
    <source>
        <strain evidence="1">CBS 232.78</strain>
    </source>
</reference>
<evidence type="ECO:0000313" key="1">
    <source>
        <dbReference type="EMBL" id="KAK3390867.1"/>
    </source>
</evidence>
<comment type="caution">
    <text evidence="1">The sequence shown here is derived from an EMBL/GenBank/DDBJ whole genome shotgun (WGS) entry which is preliminary data.</text>
</comment>
<sequence>MAAIFCIVMARTCSCQNGFPVMFVRLNAVVQSISILTPYLLHSHDTIPTTPTLLVTRSLSTPMFRKPVSCLIE</sequence>
<organism evidence="1 2">
    <name type="scientific">Podospora didyma</name>
    <dbReference type="NCBI Taxonomy" id="330526"/>
    <lineage>
        <taxon>Eukaryota</taxon>
        <taxon>Fungi</taxon>
        <taxon>Dikarya</taxon>
        <taxon>Ascomycota</taxon>
        <taxon>Pezizomycotina</taxon>
        <taxon>Sordariomycetes</taxon>
        <taxon>Sordariomycetidae</taxon>
        <taxon>Sordariales</taxon>
        <taxon>Podosporaceae</taxon>
        <taxon>Podospora</taxon>
    </lineage>
</organism>
<accession>A0AAE0P047</accession>